<comment type="caution">
    <text evidence="1">The sequence shown here is derived from an EMBL/GenBank/DDBJ whole genome shotgun (WGS) entry which is preliminary data.</text>
</comment>
<evidence type="ECO:0000313" key="1">
    <source>
        <dbReference type="EMBL" id="MDN4075852.1"/>
    </source>
</evidence>
<keyword evidence="2" id="KW-1185">Reference proteome</keyword>
<dbReference type="RefSeq" id="WP_290401964.1">
    <property type="nucleotide sequence ID" value="NZ_JAUHLN010000007.1"/>
</dbReference>
<name>A0ABT8EDA9_9BACL</name>
<proteinExistence type="predicted"/>
<dbReference type="Pfam" id="PF20289">
    <property type="entry name" value="MComp1"/>
    <property type="match status" value="1"/>
</dbReference>
<reference evidence="1" key="1">
    <citation type="submission" date="2023-06" db="EMBL/GenBank/DDBJ databases">
        <title>Draft Genome Sequences of Representative Paenibacillus Polymyxa, Bacillus cereus, Fictibacillus sp., and Brevibacillus agri Strains Isolated from Amazonian Dark Earth.</title>
        <authorList>
            <person name="Pellegrinetti T.A."/>
            <person name="Cunha I.C.M."/>
            <person name="Chaves M.G."/>
            <person name="Freitas A.S."/>
            <person name="Silva A.V.R."/>
            <person name="Tsai S.M."/>
            <person name="Mendes L.W."/>
        </authorList>
    </citation>
    <scope>NUCLEOTIDE SEQUENCE</scope>
    <source>
        <strain evidence="1">CENA-BCM004</strain>
    </source>
</reference>
<protein>
    <submittedName>
        <fullName evidence="1">Uncharacterized protein</fullName>
    </submittedName>
</protein>
<dbReference type="EMBL" id="JAUHLN010000007">
    <property type="protein sequence ID" value="MDN4075852.1"/>
    <property type="molecule type" value="Genomic_DNA"/>
</dbReference>
<organism evidence="1 2">
    <name type="scientific">Fictibacillus terranigra</name>
    <dbReference type="NCBI Taxonomy" id="3058424"/>
    <lineage>
        <taxon>Bacteria</taxon>
        <taxon>Bacillati</taxon>
        <taxon>Bacillota</taxon>
        <taxon>Bacilli</taxon>
        <taxon>Bacillales</taxon>
        <taxon>Fictibacillaceae</taxon>
        <taxon>Fictibacillus</taxon>
    </lineage>
</organism>
<gene>
    <name evidence="1" type="ORF">QYF49_23190</name>
</gene>
<dbReference type="Proteomes" id="UP001168694">
    <property type="component" value="Unassembled WGS sequence"/>
</dbReference>
<sequence length="203" mass="23505">MKLNTVKDYLHANGYSEKPFMKKSAIINSEGKREISEINILPFKHIFISQSQKEVYILEEKECLFTSNELEKMDNLILTFIQFLSNKDAIKYNINLVLLCPFNKKQDQKELQKMLGFERNKYTCRKIFLDTSSKDFSEEMAILPSFPLDVHLVLKSTQIDSLSNKIKEVMDDNLYSALLKDAEELTLNQVLVALNSKGEAHNE</sequence>
<evidence type="ECO:0000313" key="2">
    <source>
        <dbReference type="Proteomes" id="UP001168694"/>
    </source>
</evidence>
<dbReference type="InterPro" id="IPR046905">
    <property type="entry name" value="ABC-3C_MC1"/>
</dbReference>
<accession>A0ABT8EDA9</accession>